<dbReference type="AlphaFoldDB" id="A0A8J7QRP2"/>
<gene>
    <name evidence="2" type="ORF">J3U88_33295</name>
</gene>
<keyword evidence="3" id="KW-1185">Reference proteome</keyword>
<sequence length="157" mass="18546">MKEYRDTPIEDLHRRFDLLERMINENQQTMTARMARGFKRLHPSREKPATKAQAERFSQDAAEELEKKIRELLKHEGDVFLKDLKDGLPRELSRLVRQGRLVLALVAFLLMLSLGLNGFFYWTLKTEIVNRTPTRMQIEMMKIGWKELQKQETGGEE</sequence>
<evidence type="ECO:0000313" key="2">
    <source>
        <dbReference type="EMBL" id="MBO1323390.1"/>
    </source>
</evidence>
<dbReference type="EMBL" id="JAFREP010000063">
    <property type="protein sequence ID" value="MBO1323390.1"/>
    <property type="molecule type" value="Genomic_DNA"/>
</dbReference>
<evidence type="ECO:0000256" key="1">
    <source>
        <dbReference type="SAM" id="Phobius"/>
    </source>
</evidence>
<keyword evidence="1" id="KW-1133">Transmembrane helix</keyword>
<comment type="caution">
    <text evidence="2">The sequence shown here is derived from an EMBL/GenBank/DDBJ whole genome shotgun (WGS) entry which is preliminary data.</text>
</comment>
<keyword evidence="1" id="KW-0812">Transmembrane</keyword>
<keyword evidence="1" id="KW-0472">Membrane</keyword>
<accession>A0A8J7QRP2</accession>
<reference evidence="2" key="1">
    <citation type="submission" date="2021-03" db="EMBL/GenBank/DDBJ databases">
        <authorList>
            <person name="Wang G."/>
        </authorList>
    </citation>
    <scope>NUCLEOTIDE SEQUENCE</scope>
    <source>
        <strain evidence="2">KCTC 12899</strain>
    </source>
</reference>
<organism evidence="2 3">
    <name type="scientific">Acanthopleuribacter pedis</name>
    <dbReference type="NCBI Taxonomy" id="442870"/>
    <lineage>
        <taxon>Bacteria</taxon>
        <taxon>Pseudomonadati</taxon>
        <taxon>Acidobacteriota</taxon>
        <taxon>Holophagae</taxon>
        <taxon>Acanthopleuribacterales</taxon>
        <taxon>Acanthopleuribacteraceae</taxon>
        <taxon>Acanthopleuribacter</taxon>
    </lineage>
</organism>
<name>A0A8J7QRP2_9BACT</name>
<dbReference type="RefSeq" id="WP_207863543.1">
    <property type="nucleotide sequence ID" value="NZ_JAFREP010000063.1"/>
</dbReference>
<feature type="transmembrane region" description="Helical" evidence="1">
    <location>
        <begin position="101"/>
        <end position="124"/>
    </location>
</feature>
<proteinExistence type="predicted"/>
<dbReference type="Proteomes" id="UP000664417">
    <property type="component" value="Unassembled WGS sequence"/>
</dbReference>
<protein>
    <submittedName>
        <fullName evidence="2">Uncharacterized protein</fullName>
    </submittedName>
</protein>
<evidence type="ECO:0000313" key="3">
    <source>
        <dbReference type="Proteomes" id="UP000664417"/>
    </source>
</evidence>